<reference evidence="3 4" key="1">
    <citation type="submission" date="2013-05" db="EMBL/GenBank/DDBJ databases">
        <title>Draft genome of the parasitic nematode Anyclostoma ceylanicum.</title>
        <authorList>
            <person name="Mitreva M."/>
        </authorList>
    </citation>
    <scope>NUCLEOTIDE SEQUENCE [LARGE SCALE GENOMIC DNA]</scope>
</reference>
<evidence type="ECO:0000259" key="2">
    <source>
        <dbReference type="Pfam" id="PF00112"/>
    </source>
</evidence>
<dbReference type="InterPro" id="IPR013128">
    <property type="entry name" value="Peptidase_C1A"/>
</dbReference>
<dbReference type="Pfam" id="PF00112">
    <property type="entry name" value="Peptidase_C1"/>
    <property type="match status" value="1"/>
</dbReference>
<dbReference type="InterPro" id="IPR038765">
    <property type="entry name" value="Papain-like_cys_pep_sf"/>
</dbReference>
<dbReference type="PANTHER" id="PTHR12411">
    <property type="entry name" value="CYSTEINE PROTEASE FAMILY C1-RELATED"/>
    <property type="match status" value="1"/>
</dbReference>
<keyword evidence="4" id="KW-1185">Reference proteome</keyword>
<name>A0A0D6LB09_9BILA</name>
<organism evidence="3 4">
    <name type="scientific">Ancylostoma ceylanicum</name>
    <dbReference type="NCBI Taxonomy" id="53326"/>
    <lineage>
        <taxon>Eukaryota</taxon>
        <taxon>Metazoa</taxon>
        <taxon>Ecdysozoa</taxon>
        <taxon>Nematoda</taxon>
        <taxon>Chromadorea</taxon>
        <taxon>Rhabditida</taxon>
        <taxon>Rhabditina</taxon>
        <taxon>Rhabditomorpha</taxon>
        <taxon>Strongyloidea</taxon>
        <taxon>Ancylostomatidae</taxon>
        <taxon>Ancylostomatinae</taxon>
        <taxon>Ancylostoma</taxon>
    </lineage>
</organism>
<evidence type="ECO:0000256" key="1">
    <source>
        <dbReference type="ARBA" id="ARBA00008455"/>
    </source>
</evidence>
<dbReference type="GO" id="GO:0006508">
    <property type="term" value="P:proteolysis"/>
    <property type="evidence" value="ECO:0007669"/>
    <property type="project" value="InterPro"/>
</dbReference>
<dbReference type="EMBL" id="KE125442">
    <property type="protein sequence ID" value="EPB68408.1"/>
    <property type="molecule type" value="Genomic_DNA"/>
</dbReference>
<proteinExistence type="inferred from homology"/>
<comment type="similarity">
    <text evidence="1">Belongs to the peptidase C1 family.</text>
</comment>
<dbReference type="SUPFAM" id="SSF54001">
    <property type="entry name" value="Cysteine proteinases"/>
    <property type="match status" value="1"/>
</dbReference>
<protein>
    <recommendedName>
        <fullName evidence="2">Peptidase C1A papain C-terminal domain-containing protein</fullName>
    </recommendedName>
</protein>
<dbReference type="AlphaFoldDB" id="A0A0D6LB09"/>
<sequence length="89" mass="10140">MTNGPVQAVMRTYQDFSYYKGGIYMHTAGAQTGAHSIKLIGWVQENVIPYWFVANTWNSDWGENGYFRILRGRNECGVESTVIVDMLKV</sequence>
<dbReference type="Proteomes" id="UP000054495">
    <property type="component" value="Unassembled WGS sequence"/>
</dbReference>
<dbReference type="InterPro" id="IPR000668">
    <property type="entry name" value="Peptidase_C1A_C"/>
</dbReference>
<evidence type="ECO:0000313" key="4">
    <source>
        <dbReference type="Proteomes" id="UP000054495"/>
    </source>
</evidence>
<gene>
    <name evidence="3" type="ORF">ANCCEY_12498</name>
</gene>
<evidence type="ECO:0000313" key="3">
    <source>
        <dbReference type="EMBL" id="EPB68408.1"/>
    </source>
</evidence>
<dbReference type="GO" id="GO:0008234">
    <property type="term" value="F:cysteine-type peptidase activity"/>
    <property type="evidence" value="ECO:0007669"/>
    <property type="project" value="InterPro"/>
</dbReference>
<feature type="domain" description="Peptidase C1A papain C-terminal" evidence="2">
    <location>
        <begin position="1"/>
        <end position="84"/>
    </location>
</feature>
<dbReference type="Gene3D" id="3.90.70.10">
    <property type="entry name" value="Cysteine proteinases"/>
    <property type="match status" value="1"/>
</dbReference>
<accession>A0A0D6LB09</accession>